<dbReference type="PANTHER" id="PTHR34216">
    <property type="match status" value="1"/>
</dbReference>
<sequence>MVALKEHTMKVVQSWDDGVVDDIRLVELLRRYEAKAAFNLNPGLYQSQRSFGWQYGDKDVWRLSRHEITEIYTGFEITNHSGTHPNLPDLPAAALEQEVRDSRHRLQDWFQQPVRGFCYPFGSFNPMVKNAVCEAGHGYARTVKECEQPFPAIDPFELAVSCRFAAPDFWSRYEQTKATGGVFLFWGHSYELINEPMWADLENKITRISADPAAEWVDLDTLFN</sequence>
<gene>
    <name evidence="4" type="ORF">CSA09_00980</name>
</gene>
<dbReference type="EMBL" id="PDTV01000004">
    <property type="protein sequence ID" value="PIE83475.1"/>
    <property type="molecule type" value="Genomic_DNA"/>
</dbReference>
<dbReference type="SUPFAM" id="SSF88713">
    <property type="entry name" value="Glycoside hydrolase/deacetylase"/>
    <property type="match status" value="1"/>
</dbReference>
<comment type="caution">
    <text evidence="4">The sequence shown here is derived from an EMBL/GenBank/DDBJ whole genome shotgun (WGS) entry which is preliminary data.</text>
</comment>
<feature type="domain" description="NodB homology" evidence="3">
    <location>
        <begin position="9"/>
        <end position="224"/>
    </location>
</feature>
<accession>A0A2G6PG06</accession>
<name>A0A2G6PG06_9GAMM</name>
<dbReference type="GO" id="GO:0016810">
    <property type="term" value="F:hydrolase activity, acting on carbon-nitrogen (but not peptide) bonds"/>
    <property type="evidence" value="ECO:0007669"/>
    <property type="project" value="InterPro"/>
</dbReference>
<evidence type="ECO:0000256" key="1">
    <source>
        <dbReference type="ARBA" id="ARBA00004613"/>
    </source>
</evidence>
<dbReference type="AlphaFoldDB" id="A0A2G6PG06"/>
<comment type="subcellular location">
    <subcellularLocation>
        <location evidence="1">Secreted</location>
    </subcellularLocation>
</comment>
<dbReference type="InterPro" id="IPR002509">
    <property type="entry name" value="NODB_dom"/>
</dbReference>
<evidence type="ECO:0000313" key="5">
    <source>
        <dbReference type="Proteomes" id="UP000229278"/>
    </source>
</evidence>
<reference evidence="4 5" key="1">
    <citation type="submission" date="2017-10" db="EMBL/GenBank/DDBJ databases">
        <title>Novel microbial diversity and functional potential in the marine mammal oral microbiome.</title>
        <authorList>
            <person name="Dudek N.K."/>
            <person name="Sun C.L."/>
            <person name="Burstein D."/>
            <person name="Kantor R.S."/>
            <person name="Aliaga Goltsman D.S."/>
            <person name="Bik E.M."/>
            <person name="Thomas B.C."/>
            <person name="Banfield J.F."/>
            <person name="Relman D.A."/>
        </authorList>
    </citation>
    <scope>NUCLEOTIDE SEQUENCE [LARGE SCALE GENOMIC DNA]</scope>
    <source>
        <strain evidence="4">DOLJORAL78_50_517</strain>
    </source>
</reference>
<dbReference type="Proteomes" id="UP000229278">
    <property type="component" value="Unassembled WGS sequence"/>
</dbReference>
<evidence type="ECO:0000259" key="3">
    <source>
        <dbReference type="PROSITE" id="PS51677"/>
    </source>
</evidence>
<dbReference type="InterPro" id="IPR011330">
    <property type="entry name" value="Glyco_hydro/deAcase_b/a-brl"/>
</dbReference>
<evidence type="ECO:0000256" key="2">
    <source>
        <dbReference type="ARBA" id="ARBA00022729"/>
    </source>
</evidence>
<evidence type="ECO:0000313" key="4">
    <source>
        <dbReference type="EMBL" id="PIE83475.1"/>
    </source>
</evidence>
<protein>
    <recommendedName>
        <fullName evidence="3">NodB homology domain-containing protein</fullName>
    </recommendedName>
</protein>
<keyword evidence="2" id="KW-0732">Signal</keyword>
<dbReference type="GO" id="GO:0005975">
    <property type="term" value="P:carbohydrate metabolic process"/>
    <property type="evidence" value="ECO:0007669"/>
    <property type="project" value="InterPro"/>
</dbReference>
<dbReference type="Gene3D" id="3.20.20.370">
    <property type="entry name" value="Glycoside hydrolase/deacetylase"/>
    <property type="match status" value="1"/>
</dbReference>
<dbReference type="PROSITE" id="PS51677">
    <property type="entry name" value="NODB"/>
    <property type="match status" value="1"/>
</dbReference>
<dbReference type="PANTHER" id="PTHR34216:SF3">
    <property type="entry name" value="POLY-BETA-1,6-N-ACETYL-D-GLUCOSAMINE N-DEACETYLASE"/>
    <property type="match status" value="1"/>
</dbReference>
<dbReference type="InterPro" id="IPR051398">
    <property type="entry name" value="Polysacch_Deacetylase"/>
</dbReference>
<proteinExistence type="predicted"/>
<organism evidence="4 5">
    <name type="scientific">Candidatus Contendibacter odensensis</name>
    <dbReference type="NCBI Taxonomy" id="1400860"/>
    <lineage>
        <taxon>Bacteria</taxon>
        <taxon>Pseudomonadati</taxon>
        <taxon>Pseudomonadota</taxon>
        <taxon>Gammaproteobacteria</taxon>
        <taxon>Candidatus Competibacteraceae</taxon>
        <taxon>Candidatus Contendibacter</taxon>
    </lineage>
</organism>
<dbReference type="CDD" id="cd10967">
    <property type="entry name" value="CE4_GLA_like_6s"/>
    <property type="match status" value="1"/>
</dbReference>
<dbReference type="GO" id="GO:0005576">
    <property type="term" value="C:extracellular region"/>
    <property type="evidence" value="ECO:0007669"/>
    <property type="project" value="UniProtKB-SubCell"/>
</dbReference>
<dbReference type="Pfam" id="PF01522">
    <property type="entry name" value="Polysacc_deac_1"/>
    <property type="match status" value="1"/>
</dbReference>